<evidence type="ECO:0008006" key="15">
    <source>
        <dbReference type="Google" id="ProtNLM"/>
    </source>
</evidence>
<dbReference type="EMBL" id="JAAAID010000083">
    <property type="protein sequence ID" value="KAG0022844.1"/>
    <property type="molecule type" value="Genomic_DNA"/>
</dbReference>
<keyword evidence="3 11" id="KW-0853">WD repeat</keyword>
<dbReference type="SUPFAM" id="SSF50978">
    <property type="entry name" value="WD40 repeat-like"/>
    <property type="match status" value="1"/>
</dbReference>
<dbReference type="InterPro" id="IPR036322">
    <property type="entry name" value="WD40_repeat_dom_sf"/>
</dbReference>
<keyword evidence="4 12" id="KW-0812">Transmembrane</keyword>
<evidence type="ECO:0000256" key="12">
    <source>
        <dbReference type="SAM" id="Phobius"/>
    </source>
</evidence>
<gene>
    <name evidence="13" type="ORF">BGZ80_010995</name>
</gene>
<keyword evidence="7" id="KW-0931">ER-Golgi transport</keyword>
<dbReference type="Proteomes" id="UP000703661">
    <property type="component" value="Unassembled WGS sequence"/>
</dbReference>
<dbReference type="InterPro" id="IPR001680">
    <property type="entry name" value="WD40_rpt"/>
</dbReference>
<dbReference type="GO" id="GO:0005789">
    <property type="term" value="C:endoplasmic reticulum membrane"/>
    <property type="evidence" value="ECO:0007669"/>
    <property type="project" value="UniProtKB-SubCell"/>
</dbReference>
<evidence type="ECO:0000256" key="5">
    <source>
        <dbReference type="ARBA" id="ARBA00022737"/>
    </source>
</evidence>
<feature type="repeat" description="WD" evidence="11">
    <location>
        <begin position="302"/>
        <end position="332"/>
    </location>
</feature>
<keyword evidence="14" id="KW-1185">Reference proteome</keyword>
<keyword evidence="8" id="KW-0653">Protein transport</keyword>
<evidence type="ECO:0000256" key="7">
    <source>
        <dbReference type="ARBA" id="ARBA00022892"/>
    </source>
</evidence>
<feature type="transmembrane region" description="Helical" evidence="12">
    <location>
        <begin position="345"/>
        <end position="367"/>
    </location>
</feature>
<proteinExistence type="predicted"/>
<dbReference type="SMART" id="SM00320">
    <property type="entry name" value="WD40"/>
    <property type="match status" value="4"/>
</dbReference>
<evidence type="ECO:0000256" key="10">
    <source>
        <dbReference type="ARBA" id="ARBA00023136"/>
    </source>
</evidence>
<evidence type="ECO:0000256" key="2">
    <source>
        <dbReference type="ARBA" id="ARBA00022448"/>
    </source>
</evidence>
<organism evidence="13 14">
    <name type="scientific">Entomortierella chlamydospora</name>
    <dbReference type="NCBI Taxonomy" id="101097"/>
    <lineage>
        <taxon>Eukaryota</taxon>
        <taxon>Fungi</taxon>
        <taxon>Fungi incertae sedis</taxon>
        <taxon>Mucoromycota</taxon>
        <taxon>Mortierellomycotina</taxon>
        <taxon>Mortierellomycetes</taxon>
        <taxon>Mortierellales</taxon>
        <taxon>Mortierellaceae</taxon>
        <taxon>Entomortierella</taxon>
    </lineage>
</organism>
<dbReference type="InterPro" id="IPR045260">
    <property type="entry name" value="Sec12-like"/>
</dbReference>
<keyword evidence="9 12" id="KW-1133">Transmembrane helix</keyword>
<dbReference type="PROSITE" id="PS50082">
    <property type="entry name" value="WD_REPEATS_2"/>
    <property type="match status" value="1"/>
</dbReference>
<dbReference type="Pfam" id="PF00400">
    <property type="entry name" value="WD40"/>
    <property type="match status" value="3"/>
</dbReference>
<sequence>MANFSYTAGIPIFGVQFTHDDNLVLAGGGGAGGSGVPNKIAIYKVNRANKVLDLFVEKQLDDKEEDAPMSLCAHPKEPILACGINSSLKKIEAGENQNSRIFEYSDTGLKCVKKKCTLASKDPVDYQRAVRFNKDGTTIVTGGTDGVVAILNYPDLTASNSAIQFKGHEILDLDVSEDGEHIAAVSSQNLWIIDAKTGKVLEVITNPVFNKKKRFEFRKARFGNGLFSKILYTVVNGDKNQKPFVCKWDSTTWTRSRTMTIGSKPITACAISPDGKLIAFGSADMCVRICNGSTLKVLMTIPKAHTLPVTALAFNRDASLLVSGSADGTCNVIFIPKTFPKNNNFAMLVMALLFLFLAVTIQIYQIYKV</sequence>
<dbReference type="GO" id="GO:0015031">
    <property type="term" value="P:protein transport"/>
    <property type="evidence" value="ECO:0007669"/>
    <property type="project" value="UniProtKB-KW"/>
</dbReference>
<keyword evidence="2" id="KW-0813">Transport</keyword>
<dbReference type="Gene3D" id="2.130.10.10">
    <property type="entry name" value="YVTN repeat-like/Quinoprotein amine dehydrogenase"/>
    <property type="match status" value="1"/>
</dbReference>
<dbReference type="PANTHER" id="PTHR23284">
    <property type="entry name" value="PROLACTIN REGULATORY ELEMENT BINDING PROTEIN"/>
    <property type="match status" value="1"/>
</dbReference>
<dbReference type="InterPro" id="IPR015943">
    <property type="entry name" value="WD40/YVTN_repeat-like_dom_sf"/>
</dbReference>
<evidence type="ECO:0000256" key="1">
    <source>
        <dbReference type="ARBA" id="ARBA00004389"/>
    </source>
</evidence>
<evidence type="ECO:0000256" key="11">
    <source>
        <dbReference type="PROSITE-ProRule" id="PRU00221"/>
    </source>
</evidence>
<evidence type="ECO:0000313" key="13">
    <source>
        <dbReference type="EMBL" id="KAG0022844.1"/>
    </source>
</evidence>
<keyword evidence="10 12" id="KW-0472">Membrane</keyword>
<evidence type="ECO:0000256" key="3">
    <source>
        <dbReference type="ARBA" id="ARBA00022574"/>
    </source>
</evidence>
<reference evidence="13" key="1">
    <citation type="journal article" date="2020" name="Fungal Divers.">
        <title>Resolving the Mortierellaceae phylogeny through synthesis of multi-gene phylogenetics and phylogenomics.</title>
        <authorList>
            <person name="Vandepol N."/>
            <person name="Liber J."/>
            <person name="Desiro A."/>
            <person name="Na H."/>
            <person name="Kennedy M."/>
            <person name="Barry K."/>
            <person name="Grigoriev I.V."/>
            <person name="Miller A.N."/>
            <person name="O'Donnell K."/>
            <person name="Stajich J.E."/>
            <person name="Bonito G."/>
        </authorList>
    </citation>
    <scope>NUCLEOTIDE SEQUENCE</scope>
    <source>
        <strain evidence="13">NRRL 2769</strain>
    </source>
</reference>
<evidence type="ECO:0000256" key="4">
    <source>
        <dbReference type="ARBA" id="ARBA00022692"/>
    </source>
</evidence>
<evidence type="ECO:0000256" key="6">
    <source>
        <dbReference type="ARBA" id="ARBA00022824"/>
    </source>
</evidence>
<evidence type="ECO:0000256" key="8">
    <source>
        <dbReference type="ARBA" id="ARBA00022927"/>
    </source>
</evidence>
<comment type="caution">
    <text evidence="13">The sequence shown here is derived from an EMBL/GenBank/DDBJ whole genome shotgun (WGS) entry which is preliminary data.</text>
</comment>
<keyword evidence="6" id="KW-0256">Endoplasmic reticulum</keyword>
<accession>A0A9P6N337</accession>
<dbReference type="OrthoDB" id="2013972at2759"/>
<dbReference type="GO" id="GO:0003400">
    <property type="term" value="P:regulation of COPII vesicle coating"/>
    <property type="evidence" value="ECO:0007669"/>
    <property type="project" value="TreeGrafter"/>
</dbReference>
<protein>
    <recommendedName>
        <fullName evidence="15">Prolactin regulatory element-binding protein</fullName>
    </recommendedName>
</protein>
<keyword evidence="5" id="KW-0677">Repeat</keyword>
<dbReference type="GO" id="GO:0006888">
    <property type="term" value="P:endoplasmic reticulum to Golgi vesicle-mediated transport"/>
    <property type="evidence" value="ECO:0007669"/>
    <property type="project" value="TreeGrafter"/>
</dbReference>
<dbReference type="PANTHER" id="PTHR23284:SF0">
    <property type="entry name" value="PROLACTIN REGULATORY ELEMENT-BINDING PROTEIN"/>
    <property type="match status" value="1"/>
</dbReference>
<evidence type="ECO:0000256" key="9">
    <source>
        <dbReference type="ARBA" id="ARBA00022989"/>
    </source>
</evidence>
<dbReference type="AlphaFoldDB" id="A0A9P6N337"/>
<name>A0A9P6N337_9FUNG</name>
<evidence type="ECO:0000313" key="14">
    <source>
        <dbReference type="Proteomes" id="UP000703661"/>
    </source>
</evidence>
<dbReference type="GO" id="GO:0005085">
    <property type="term" value="F:guanyl-nucleotide exchange factor activity"/>
    <property type="evidence" value="ECO:0007669"/>
    <property type="project" value="InterPro"/>
</dbReference>
<comment type="subcellular location">
    <subcellularLocation>
        <location evidence="1">Endoplasmic reticulum membrane</location>
        <topology evidence="1">Single-pass membrane protein</topology>
    </subcellularLocation>
</comment>